<feature type="region of interest" description="Disordered" evidence="6">
    <location>
        <begin position="444"/>
        <end position="520"/>
    </location>
</feature>
<organism evidence="9 10">
    <name type="scientific">Pichia kluyveri</name>
    <name type="common">Yeast</name>
    <dbReference type="NCBI Taxonomy" id="36015"/>
    <lineage>
        <taxon>Eukaryota</taxon>
        <taxon>Fungi</taxon>
        <taxon>Dikarya</taxon>
        <taxon>Ascomycota</taxon>
        <taxon>Saccharomycotina</taxon>
        <taxon>Pichiomycetes</taxon>
        <taxon>Pichiales</taxon>
        <taxon>Pichiaceae</taxon>
        <taxon>Pichia</taxon>
    </lineage>
</organism>
<comment type="subcellular location">
    <subcellularLocation>
        <location evidence="1">Membrane</location>
        <topology evidence="1">Single-pass membrane protein</topology>
    </subcellularLocation>
</comment>
<dbReference type="GO" id="GO:0120015">
    <property type="term" value="F:sterol transfer activity"/>
    <property type="evidence" value="ECO:0007669"/>
    <property type="project" value="TreeGrafter"/>
</dbReference>
<dbReference type="PANTHER" id="PTHR23319:SF4">
    <property type="entry name" value="GRAM DOMAIN CONTAINING 1B, ISOFORM E"/>
    <property type="match status" value="1"/>
</dbReference>
<evidence type="ECO:0000256" key="2">
    <source>
        <dbReference type="ARBA" id="ARBA00006582"/>
    </source>
</evidence>
<evidence type="ECO:0000256" key="4">
    <source>
        <dbReference type="ARBA" id="ARBA00022989"/>
    </source>
</evidence>
<feature type="compositionally biased region" description="Polar residues" evidence="6">
    <location>
        <begin position="206"/>
        <end position="225"/>
    </location>
</feature>
<dbReference type="CDD" id="cd13220">
    <property type="entry name" value="PH-GRAM_GRAMDC"/>
    <property type="match status" value="1"/>
</dbReference>
<feature type="region of interest" description="Disordered" evidence="6">
    <location>
        <begin position="1"/>
        <end position="70"/>
    </location>
</feature>
<dbReference type="GO" id="GO:0032934">
    <property type="term" value="F:sterol binding"/>
    <property type="evidence" value="ECO:0007669"/>
    <property type="project" value="TreeGrafter"/>
</dbReference>
<comment type="similarity">
    <text evidence="2">Belongs to the YSP2 family.</text>
</comment>
<dbReference type="SMART" id="SM00568">
    <property type="entry name" value="GRAM"/>
    <property type="match status" value="1"/>
</dbReference>
<dbReference type="GO" id="GO:0005739">
    <property type="term" value="C:mitochondrion"/>
    <property type="evidence" value="ECO:0007669"/>
    <property type="project" value="TreeGrafter"/>
</dbReference>
<keyword evidence="4 7" id="KW-1133">Transmembrane helix</keyword>
<feature type="compositionally biased region" description="Low complexity" evidence="6">
    <location>
        <begin position="477"/>
        <end position="490"/>
    </location>
</feature>
<feature type="compositionally biased region" description="Basic and acidic residues" evidence="6">
    <location>
        <begin position="123"/>
        <end position="139"/>
    </location>
</feature>
<evidence type="ECO:0000259" key="8">
    <source>
        <dbReference type="PROSITE" id="PS51778"/>
    </source>
</evidence>
<name>A0AAV5R242_PICKL</name>
<feature type="compositionally biased region" description="Acidic residues" evidence="6">
    <location>
        <begin position="450"/>
        <end position="465"/>
    </location>
</feature>
<dbReference type="AlphaFoldDB" id="A0AAV5R242"/>
<dbReference type="GO" id="GO:0032541">
    <property type="term" value="C:cortical endoplasmic reticulum"/>
    <property type="evidence" value="ECO:0007669"/>
    <property type="project" value="TreeGrafter"/>
</dbReference>
<evidence type="ECO:0000256" key="5">
    <source>
        <dbReference type="ARBA" id="ARBA00023136"/>
    </source>
</evidence>
<evidence type="ECO:0000256" key="3">
    <source>
        <dbReference type="ARBA" id="ARBA00022692"/>
    </source>
</evidence>
<evidence type="ECO:0000313" key="9">
    <source>
        <dbReference type="EMBL" id="GMM45362.1"/>
    </source>
</evidence>
<dbReference type="Proteomes" id="UP001378960">
    <property type="component" value="Unassembled WGS sequence"/>
</dbReference>
<dbReference type="GO" id="GO:0005886">
    <property type="term" value="C:plasma membrane"/>
    <property type="evidence" value="ECO:0007669"/>
    <property type="project" value="TreeGrafter"/>
</dbReference>
<dbReference type="InterPro" id="IPR031968">
    <property type="entry name" value="VASt"/>
</dbReference>
<dbReference type="GO" id="GO:0032366">
    <property type="term" value="P:intracellular sterol transport"/>
    <property type="evidence" value="ECO:0007669"/>
    <property type="project" value="TreeGrafter"/>
</dbReference>
<feature type="region of interest" description="Disordered" evidence="6">
    <location>
        <begin position="163"/>
        <end position="184"/>
    </location>
</feature>
<dbReference type="Pfam" id="PF02893">
    <property type="entry name" value="GRAM"/>
    <property type="match status" value="1"/>
</dbReference>
<dbReference type="InterPro" id="IPR011993">
    <property type="entry name" value="PH-like_dom_sf"/>
</dbReference>
<dbReference type="InterPro" id="IPR004182">
    <property type="entry name" value="GRAM"/>
</dbReference>
<protein>
    <recommendedName>
        <fullName evidence="8">VASt domain-containing protein</fullName>
    </recommendedName>
</protein>
<feature type="compositionally biased region" description="Basic residues" evidence="6">
    <location>
        <begin position="500"/>
        <end position="511"/>
    </location>
</feature>
<dbReference type="GO" id="GO:0140268">
    <property type="term" value="C:endoplasmic reticulum-plasma membrane contact site"/>
    <property type="evidence" value="ECO:0007669"/>
    <property type="project" value="TreeGrafter"/>
</dbReference>
<feature type="region of interest" description="Disordered" evidence="6">
    <location>
        <begin position="123"/>
        <end position="146"/>
    </location>
</feature>
<proteinExistence type="inferred from homology"/>
<dbReference type="EMBL" id="BTGB01000002">
    <property type="protein sequence ID" value="GMM45362.1"/>
    <property type="molecule type" value="Genomic_DNA"/>
</dbReference>
<dbReference type="InterPro" id="IPR051482">
    <property type="entry name" value="Cholesterol_transport"/>
</dbReference>
<sequence>MADSVLKQRRMSSIPKLPDDDMDEVITTIPDNEKSLPPLPGSNKPIDISVTSDNSGQEDDTRSSISVSSSISTKSFINGNSQMKSMPVVSATTTNAVPLTDDSGLTKDEADAVNLHLHQIQKDNMKQKKMATDTDKNETGRSGYNVGSFLQNVRNYGIYRSQSDQSTIEGETNAGDANEGLDDGIKFEKDKGTEMLSYRKSRGKNGPTNLSVNTETNSPISASNNGSATIIQHRKTRSISTPLTASSLQTDPLVSPASSITSPTVTGTTPVVFNKTNEVDYNLYVDEKYLDTQYRYATEKRNEDFHNLFSDVPADDRLLDDFSCALSKEILLQGRVYISEHYLCFNSSLLGWVTNLVISLDEIQKFERRSTVGLFPNGIILETREAKHIFASFISRDSTLNFIETVWSKSISLSKKNHEKSRDFESLRSKSSFEGVNNKGKMLSESDIYTIDDEEDDDDDNDSGDYYDRDDVNNVTSSDESSNNLDSLNEISGDTNKTEKKPKKSKSKSAKKYPGPYKHEPSTYVYDEKANNEKIVLDKEFEAPLGLVYDIFFGENIEFHKNMMIMNDGLNFTDYGGLAGEGCTRSFEYDKSLNFPIGPSSTRVFCTEEMLHFDLNDYVQVLNISKTPNVPSGTAFDCRTKYTLLWSKEGKTRIIISFKLEWTGSSWFKSVIESSALSGQQKAAGDVNTEMLKVLPAKIIEYNVHSEDESEGESSSVETDVVDAAVEKPKPTPIAPVINNPIFVEDFLVKQTIPTSIGTFKISNLYTAFLIVIIIQLLMIIYLLMITMNLSVEVKQQRNILSLLSEKIQSLDKSIV</sequence>
<dbReference type="PROSITE" id="PS51778">
    <property type="entry name" value="VAST"/>
    <property type="match status" value="1"/>
</dbReference>
<dbReference type="Gene3D" id="2.30.29.30">
    <property type="entry name" value="Pleckstrin-homology domain (PH domain)/Phosphotyrosine-binding domain (PTB)"/>
    <property type="match status" value="1"/>
</dbReference>
<dbReference type="PANTHER" id="PTHR23319">
    <property type="entry name" value="GRAM DOMAIN CONTAINING 1B, ISOFORM E"/>
    <property type="match status" value="1"/>
</dbReference>
<keyword evidence="3 7" id="KW-0812">Transmembrane</keyword>
<evidence type="ECO:0000313" key="10">
    <source>
        <dbReference type="Proteomes" id="UP001378960"/>
    </source>
</evidence>
<dbReference type="Pfam" id="PF16016">
    <property type="entry name" value="VASt"/>
    <property type="match status" value="1"/>
</dbReference>
<evidence type="ECO:0000256" key="6">
    <source>
        <dbReference type="SAM" id="MobiDB-lite"/>
    </source>
</evidence>
<reference evidence="9 10" key="1">
    <citation type="journal article" date="2023" name="Elife">
        <title>Identification of key yeast species and microbe-microbe interactions impacting larval growth of Drosophila in the wild.</title>
        <authorList>
            <person name="Mure A."/>
            <person name="Sugiura Y."/>
            <person name="Maeda R."/>
            <person name="Honda K."/>
            <person name="Sakurai N."/>
            <person name="Takahashi Y."/>
            <person name="Watada M."/>
            <person name="Katoh T."/>
            <person name="Gotoh A."/>
            <person name="Gotoh Y."/>
            <person name="Taniguchi I."/>
            <person name="Nakamura K."/>
            <person name="Hayashi T."/>
            <person name="Katayama T."/>
            <person name="Uemura T."/>
            <person name="Hattori Y."/>
        </authorList>
    </citation>
    <scope>NUCLEOTIDE SEQUENCE [LARGE SCALE GENOMIC DNA]</scope>
    <source>
        <strain evidence="9 10">PK-24</strain>
    </source>
</reference>
<feature type="domain" description="VASt" evidence="8">
    <location>
        <begin position="532"/>
        <end position="699"/>
    </location>
</feature>
<evidence type="ECO:0000256" key="1">
    <source>
        <dbReference type="ARBA" id="ARBA00004167"/>
    </source>
</evidence>
<accession>A0AAV5R242</accession>
<keyword evidence="10" id="KW-1185">Reference proteome</keyword>
<evidence type="ECO:0000256" key="7">
    <source>
        <dbReference type="SAM" id="Phobius"/>
    </source>
</evidence>
<comment type="caution">
    <text evidence="9">The sequence shown here is derived from an EMBL/GenBank/DDBJ whole genome shotgun (WGS) entry which is preliminary data.</text>
</comment>
<feature type="transmembrane region" description="Helical" evidence="7">
    <location>
        <begin position="765"/>
        <end position="788"/>
    </location>
</feature>
<dbReference type="GO" id="GO:0005789">
    <property type="term" value="C:endoplasmic reticulum membrane"/>
    <property type="evidence" value="ECO:0007669"/>
    <property type="project" value="TreeGrafter"/>
</dbReference>
<gene>
    <name evidence="9" type="ORF">DAPK24_019370</name>
</gene>
<feature type="region of interest" description="Disordered" evidence="6">
    <location>
        <begin position="198"/>
        <end position="225"/>
    </location>
</feature>
<keyword evidence="5 7" id="KW-0472">Membrane</keyword>